<evidence type="ECO:0000313" key="2">
    <source>
        <dbReference type="EMBL" id="EHK43476.1"/>
    </source>
</evidence>
<gene>
    <name evidence="2" type="ORF">TRIATDRAFT_85715</name>
</gene>
<dbReference type="GeneID" id="25785913"/>
<dbReference type="Proteomes" id="UP000005426">
    <property type="component" value="Unassembled WGS sequence"/>
</dbReference>
<feature type="compositionally biased region" description="Acidic residues" evidence="1">
    <location>
        <begin position="154"/>
        <end position="165"/>
    </location>
</feature>
<feature type="region of interest" description="Disordered" evidence="1">
    <location>
        <begin position="19"/>
        <end position="101"/>
    </location>
</feature>
<organism evidence="2 3">
    <name type="scientific">Hypocrea atroviridis (strain ATCC 20476 / IMI 206040)</name>
    <name type="common">Trichoderma atroviride</name>
    <dbReference type="NCBI Taxonomy" id="452589"/>
    <lineage>
        <taxon>Eukaryota</taxon>
        <taxon>Fungi</taxon>
        <taxon>Dikarya</taxon>
        <taxon>Ascomycota</taxon>
        <taxon>Pezizomycotina</taxon>
        <taxon>Sordariomycetes</taxon>
        <taxon>Hypocreomycetidae</taxon>
        <taxon>Hypocreales</taxon>
        <taxon>Hypocreaceae</taxon>
        <taxon>Trichoderma</taxon>
    </lineage>
</organism>
<proteinExistence type="predicted"/>
<name>G9P2A4_HYPAI</name>
<protein>
    <submittedName>
        <fullName evidence="2">Uncharacterized protein</fullName>
    </submittedName>
</protein>
<dbReference type="OMA" id="DANCKLW"/>
<feature type="region of interest" description="Disordered" evidence="1">
    <location>
        <begin position="135"/>
        <end position="208"/>
    </location>
</feature>
<reference evidence="2 3" key="1">
    <citation type="journal article" date="2011" name="Genome Biol.">
        <title>Comparative genome sequence analysis underscores mycoparasitism as the ancestral life style of Trichoderma.</title>
        <authorList>
            <person name="Kubicek C.P."/>
            <person name="Herrera-Estrella A."/>
            <person name="Seidl-Seiboth V."/>
            <person name="Martinez D.A."/>
            <person name="Druzhinina I.S."/>
            <person name="Thon M."/>
            <person name="Zeilinger S."/>
            <person name="Casas-Flores S."/>
            <person name="Horwitz B.A."/>
            <person name="Mukherjee P.K."/>
            <person name="Mukherjee M."/>
            <person name="Kredics L."/>
            <person name="Alcaraz L.D."/>
            <person name="Aerts A."/>
            <person name="Antal Z."/>
            <person name="Atanasova L."/>
            <person name="Cervantes-Badillo M.G."/>
            <person name="Challacombe J."/>
            <person name="Chertkov O."/>
            <person name="McCluskey K."/>
            <person name="Coulpier F."/>
            <person name="Deshpande N."/>
            <person name="von Doehren H."/>
            <person name="Ebbole D.J."/>
            <person name="Esquivel-Naranjo E.U."/>
            <person name="Fekete E."/>
            <person name="Flipphi M."/>
            <person name="Glaser F."/>
            <person name="Gomez-Rodriguez E.Y."/>
            <person name="Gruber S."/>
            <person name="Han C."/>
            <person name="Henrissat B."/>
            <person name="Hermosa R."/>
            <person name="Hernandez-Onate M."/>
            <person name="Karaffa L."/>
            <person name="Kosti I."/>
            <person name="Le Crom S."/>
            <person name="Lindquist E."/>
            <person name="Lucas S."/>
            <person name="Luebeck M."/>
            <person name="Luebeck P.S."/>
            <person name="Margeot A."/>
            <person name="Metz B."/>
            <person name="Misra M."/>
            <person name="Nevalainen H."/>
            <person name="Omann M."/>
            <person name="Packer N."/>
            <person name="Perrone G."/>
            <person name="Uresti-Rivera E.E."/>
            <person name="Salamov A."/>
            <person name="Schmoll M."/>
            <person name="Seiboth B."/>
            <person name="Shapiro H."/>
            <person name="Sukno S."/>
            <person name="Tamayo-Ramos J.A."/>
            <person name="Tisch D."/>
            <person name="Wiest A."/>
            <person name="Wilkinson H.H."/>
            <person name="Zhang M."/>
            <person name="Coutinho P.M."/>
            <person name="Kenerley C.M."/>
            <person name="Monte E."/>
            <person name="Baker S.E."/>
            <person name="Grigoriev I.V."/>
        </authorList>
    </citation>
    <scope>NUCLEOTIDE SEQUENCE [LARGE SCALE GENOMIC DNA]</scope>
    <source>
        <strain evidence="3">ATCC 20476 / IMI 206040</strain>
    </source>
</reference>
<sequence>MYLIHDTMAKRRFISETPLPGEKARLHHQVNPDEQISDTHALDSLPLPLANPEPRTKRKRTTDPQSDTLEEVEIKRARKNSSEPPDPEQERNSGPELWPGVHDILSKGKPVWFNEKCLRSYHNFLLSEKAYNESYNEDNMPADEPNPLPSPELSDSDAAEGDEQEIPTTSPEQAQHPIPILRHSDSEQDSDSEPWPSIVRDLSKEEPN</sequence>
<evidence type="ECO:0000256" key="1">
    <source>
        <dbReference type="SAM" id="MobiDB-lite"/>
    </source>
</evidence>
<keyword evidence="3" id="KW-1185">Reference proteome</keyword>
<dbReference type="HOGENOM" id="CLU_1321047_0_0_1"/>
<dbReference type="EMBL" id="ABDG02000026">
    <property type="protein sequence ID" value="EHK43476.1"/>
    <property type="molecule type" value="Genomic_DNA"/>
</dbReference>
<evidence type="ECO:0000313" key="3">
    <source>
        <dbReference type="Proteomes" id="UP000005426"/>
    </source>
</evidence>
<dbReference type="AlphaFoldDB" id="G9P2A4"/>
<dbReference type="KEGG" id="tatv:25785913"/>
<accession>G9P2A4</accession>
<comment type="caution">
    <text evidence="2">The sequence shown here is derived from an EMBL/GenBank/DDBJ whole genome shotgun (WGS) entry which is preliminary data.</text>
</comment>